<dbReference type="InterPro" id="IPR041664">
    <property type="entry name" value="AAA_16"/>
</dbReference>
<sequence>MRKSIRTYLLSEEEQLVQPSPYTPGETAREIPGRETQLTDITGLLGRVALEGRFAGRVRVDVGPRGVGKTSLLRRAQRTAHDLGLASVFVTAGNGTLTAVIADEVHQLTRAWGHGDVLTERVSQVKLSAGVPGVGHLELTGRQRPAPEATRAFRELIAHTAQAAAQDGDHRGVLLLIDELQAADPDSLRTIAYAWQELQASDSPVPAALLAAGLSHTPDVVTRAVTHAERFQYRPMRDLEPHETREALTAPSAALGVSWTTDALTAVVERAQGYPYFVQVYGDEAWHAAGNPDAGGQLTLADVNAAQERVEVDLTELYRTRWARATARERDILTAMANHPEGPVPRRAIAERLRVGTTALSMARQSLLDKGILDAPAHGMLQFTVPGFGAYVRSLTTN</sequence>
<dbReference type="EMBL" id="CP031229">
    <property type="protein sequence ID" value="AXH96205.1"/>
    <property type="molecule type" value="Genomic_DNA"/>
</dbReference>
<proteinExistence type="predicted"/>
<dbReference type="InterPro" id="IPR027417">
    <property type="entry name" value="P-loop_NTPase"/>
</dbReference>
<dbReference type="OrthoDB" id="2020141at2"/>
<gene>
    <name evidence="2" type="ORF">DV701_08730</name>
</gene>
<name>A0A345NME7_9MICO</name>
<evidence type="ECO:0000259" key="1">
    <source>
        <dbReference type="Pfam" id="PF13191"/>
    </source>
</evidence>
<evidence type="ECO:0000313" key="3">
    <source>
        <dbReference type="Proteomes" id="UP000253790"/>
    </source>
</evidence>
<keyword evidence="2" id="KW-0547">Nucleotide-binding</keyword>
<organism evidence="2 3">
    <name type="scientific">Ornithinimicrobium avium</name>
    <dbReference type="NCBI Taxonomy" id="2283195"/>
    <lineage>
        <taxon>Bacteria</taxon>
        <taxon>Bacillati</taxon>
        <taxon>Actinomycetota</taxon>
        <taxon>Actinomycetes</taxon>
        <taxon>Micrococcales</taxon>
        <taxon>Ornithinimicrobiaceae</taxon>
        <taxon>Ornithinimicrobium</taxon>
    </lineage>
</organism>
<dbReference type="KEGG" id="orn:DV701_08730"/>
<dbReference type="SUPFAM" id="SSF52540">
    <property type="entry name" value="P-loop containing nucleoside triphosphate hydrolases"/>
    <property type="match status" value="1"/>
</dbReference>
<keyword evidence="3" id="KW-1185">Reference proteome</keyword>
<reference evidence="2 3" key="1">
    <citation type="submission" date="2018-07" db="EMBL/GenBank/DDBJ databases">
        <title>Complete genome sequencing of Ornithinimicrobium sp. AMA3305.</title>
        <authorList>
            <person name="Bae J.-W."/>
        </authorList>
    </citation>
    <scope>NUCLEOTIDE SEQUENCE [LARGE SCALE GENOMIC DNA]</scope>
    <source>
        <strain evidence="2 3">AMA3305</strain>
    </source>
</reference>
<keyword evidence="2" id="KW-0067">ATP-binding</keyword>
<dbReference type="Proteomes" id="UP000253790">
    <property type="component" value="Chromosome"/>
</dbReference>
<dbReference type="GO" id="GO:0005524">
    <property type="term" value="F:ATP binding"/>
    <property type="evidence" value="ECO:0007669"/>
    <property type="project" value="UniProtKB-KW"/>
</dbReference>
<protein>
    <submittedName>
        <fullName evidence="2">ATP-binding protein</fullName>
    </submittedName>
</protein>
<dbReference type="Pfam" id="PF13191">
    <property type="entry name" value="AAA_16"/>
    <property type="match status" value="1"/>
</dbReference>
<accession>A0A345NME7</accession>
<dbReference type="AlphaFoldDB" id="A0A345NME7"/>
<feature type="domain" description="Orc1-like AAA ATPase" evidence="1">
    <location>
        <begin position="31"/>
        <end position="200"/>
    </location>
</feature>
<dbReference type="Gene3D" id="3.40.50.300">
    <property type="entry name" value="P-loop containing nucleotide triphosphate hydrolases"/>
    <property type="match status" value="1"/>
</dbReference>
<evidence type="ECO:0000313" key="2">
    <source>
        <dbReference type="EMBL" id="AXH96205.1"/>
    </source>
</evidence>